<protein>
    <submittedName>
        <fullName evidence="2">Uncharacterized protein</fullName>
    </submittedName>
</protein>
<feature type="compositionally biased region" description="Low complexity" evidence="1">
    <location>
        <begin position="42"/>
        <end position="56"/>
    </location>
</feature>
<sequence length="162" mass="16002">MRASKEEMTGPVLGSTFAAALHDGLARYGSLRSWRETPAPPAASASAPAPGSAPAPERQTPVTPDAVSVAALLEEALPPSALAAVAGVLLESTARQMLGKPESVGGDEALRALGIARVLGYAAAREAEGAGSVPPAAVSAALRTVRKTLEVAGGSATGAARA</sequence>
<evidence type="ECO:0000313" key="3">
    <source>
        <dbReference type="Proteomes" id="UP000659223"/>
    </source>
</evidence>
<dbReference type="EMBL" id="BMUT01000022">
    <property type="protein sequence ID" value="GGY10281.1"/>
    <property type="molecule type" value="Genomic_DNA"/>
</dbReference>
<feature type="region of interest" description="Disordered" evidence="1">
    <location>
        <begin position="32"/>
        <end position="63"/>
    </location>
</feature>
<reference evidence="3" key="1">
    <citation type="journal article" date="2019" name="Int. J. Syst. Evol. Microbiol.">
        <title>The Global Catalogue of Microorganisms (GCM) 10K type strain sequencing project: providing services to taxonomists for standard genome sequencing and annotation.</title>
        <authorList>
            <consortium name="The Broad Institute Genomics Platform"/>
            <consortium name="The Broad Institute Genome Sequencing Center for Infectious Disease"/>
            <person name="Wu L."/>
            <person name="Ma J."/>
        </authorList>
    </citation>
    <scope>NUCLEOTIDE SEQUENCE [LARGE SCALE GENOMIC DNA]</scope>
    <source>
        <strain evidence="3">JCM 4586</strain>
    </source>
</reference>
<organism evidence="2 3">
    <name type="scientific">Streptomyces hiroshimensis</name>
    <dbReference type="NCBI Taxonomy" id="66424"/>
    <lineage>
        <taxon>Bacteria</taxon>
        <taxon>Bacillati</taxon>
        <taxon>Actinomycetota</taxon>
        <taxon>Actinomycetes</taxon>
        <taxon>Kitasatosporales</taxon>
        <taxon>Streptomycetaceae</taxon>
        <taxon>Streptomyces</taxon>
    </lineage>
</organism>
<gene>
    <name evidence="2" type="ORF">GCM10010324_66470</name>
</gene>
<name>A0ABQ2ZAG7_9ACTN</name>
<accession>A0ABQ2ZAG7</accession>
<dbReference type="Proteomes" id="UP000659223">
    <property type="component" value="Unassembled WGS sequence"/>
</dbReference>
<keyword evidence="3" id="KW-1185">Reference proteome</keyword>
<evidence type="ECO:0000256" key="1">
    <source>
        <dbReference type="SAM" id="MobiDB-lite"/>
    </source>
</evidence>
<comment type="caution">
    <text evidence="2">The sequence shown here is derived from an EMBL/GenBank/DDBJ whole genome shotgun (WGS) entry which is preliminary data.</text>
</comment>
<proteinExistence type="predicted"/>
<evidence type="ECO:0000313" key="2">
    <source>
        <dbReference type="EMBL" id="GGY10281.1"/>
    </source>
</evidence>